<keyword evidence="9 10" id="KW-0137">Centromere</keyword>
<dbReference type="OrthoDB" id="7459479at2759"/>
<dbReference type="GO" id="GO:0031262">
    <property type="term" value="C:Ndc80 complex"/>
    <property type="evidence" value="ECO:0007669"/>
    <property type="project" value="UniProtKB-UniRule"/>
</dbReference>
<dbReference type="EMBL" id="JMKJ01000444">
    <property type="protein sequence ID" value="KGG50923.1"/>
    <property type="molecule type" value="Genomic_DNA"/>
</dbReference>
<evidence type="ECO:0000256" key="8">
    <source>
        <dbReference type="ARBA" id="ARBA00023306"/>
    </source>
</evidence>
<keyword evidence="15" id="KW-1185">Reference proteome</keyword>
<evidence type="ECO:0000256" key="4">
    <source>
        <dbReference type="ARBA" id="ARBA00022776"/>
    </source>
</evidence>
<comment type="subunit">
    <text evidence="10">Component of the NDC80 complex.</text>
</comment>
<evidence type="ECO:0000256" key="2">
    <source>
        <dbReference type="ARBA" id="ARBA00022454"/>
    </source>
</evidence>
<dbReference type="GO" id="GO:0005634">
    <property type="term" value="C:nucleus"/>
    <property type="evidence" value="ECO:0007669"/>
    <property type="project" value="UniProtKB-SubCell"/>
</dbReference>
<evidence type="ECO:0000256" key="10">
    <source>
        <dbReference type="RuleBase" id="RU368072"/>
    </source>
</evidence>
<comment type="caution">
    <text evidence="14">The sequence shown here is derived from an EMBL/GenBank/DDBJ whole genome shotgun (WGS) entry which is preliminary data.</text>
</comment>
<keyword evidence="5 10" id="KW-0995">Kinetochore</keyword>
<feature type="region of interest" description="Disordered" evidence="12">
    <location>
        <begin position="1"/>
        <end position="41"/>
    </location>
</feature>
<dbReference type="GO" id="GO:0051315">
    <property type="term" value="P:attachment of mitotic spindle microtubules to kinetochore"/>
    <property type="evidence" value="ECO:0007669"/>
    <property type="project" value="UniProtKB-UniRule"/>
</dbReference>
<evidence type="ECO:0000256" key="6">
    <source>
        <dbReference type="ARBA" id="ARBA00023054"/>
    </source>
</evidence>
<dbReference type="InterPro" id="IPR038273">
    <property type="entry name" value="Ndc80_sf"/>
</dbReference>
<feature type="coiled-coil region" evidence="11">
    <location>
        <begin position="602"/>
        <end position="648"/>
    </location>
</feature>
<evidence type="ECO:0000256" key="1">
    <source>
        <dbReference type="ARBA" id="ARBA00007050"/>
    </source>
</evidence>
<gene>
    <name evidence="14" type="ORF">DI09_4p60</name>
</gene>
<dbReference type="GeneID" id="25260192"/>
<dbReference type="VEuPathDB" id="MicrosporidiaDB:DI09_4p60"/>
<evidence type="ECO:0000313" key="14">
    <source>
        <dbReference type="EMBL" id="KGG50923.1"/>
    </source>
</evidence>
<name>A0A098VPI7_9MICR</name>
<dbReference type="GO" id="GO:0051301">
    <property type="term" value="P:cell division"/>
    <property type="evidence" value="ECO:0007669"/>
    <property type="project" value="UniProtKB-UniRule"/>
</dbReference>
<keyword evidence="6 11" id="KW-0175">Coiled coil</keyword>
<comment type="function">
    <text evidence="10">Acts as a component of the essential kinetochore-associated NDC80 complex, which is required for chromosome segregation and spindle checkpoint activity.</text>
</comment>
<dbReference type="HOGENOM" id="CLU_383132_0_0_1"/>
<dbReference type="PANTHER" id="PTHR10643">
    <property type="entry name" value="KINETOCHORE PROTEIN NDC80"/>
    <property type="match status" value="1"/>
</dbReference>
<evidence type="ECO:0000259" key="13">
    <source>
        <dbReference type="Pfam" id="PF03801"/>
    </source>
</evidence>
<dbReference type="InterPro" id="IPR055260">
    <property type="entry name" value="Ndc80_CH"/>
</dbReference>
<evidence type="ECO:0000256" key="7">
    <source>
        <dbReference type="ARBA" id="ARBA00023242"/>
    </source>
</evidence>
<evidence type="ECO:0000256" key="9">
    <source>
        <dbReference type="ARBA" id="ARBA00023328"/>
    </source>
</evidence>
<accession>A0A098VPI7</accession>
<feature type="region of interest" description="Disordered" evidence="12">
    <location>
        <begin position="71"/>
        <end position="114"/>
    </location>
</feature>
<dbReference type="Gene3D" id="1.10.418.30">
    <property type="entry name" value="Ncd80 complex, Ncd80 subunit"/>
    <property type="match status" value="1"/>
</dbReference>
<comment type="similarity">
    <text evidence="1 10">Belongs to the NDC80/HEC1 family.</text>
</comment>
<comment type="subcellular location">
    <subcellularLocation>
        <location evidence="10">Chromosome</location>
        <location evidence="10">Centromere</location>
        <location evidence="10">Kinetochore</location>
    </subcellularLocation>
    <subcellularLocation>
        <location evidence="10">Nucleus</location>
    </subcellularLocation>
</comment>
<feature type="compositionally biased region" description="Polar residues" evidence="12">
    <location>
        <begin position="1"/>
        <end position="14"/>
    </location>
</feature>
<dbReference type="InterPro" id="IPR005550">
    <property type="entry name" value="Kinetochore_Ndc80"/>
</dbReference>
<keyword evidence="8 10" id="KW-0131">Cell cycle</keyword>
<protein>
    <recommendedName>
        <fullName evidence="10">Kinetochore protein NDC80</fullName>
    </recommendedName>
</protein>
<feature type="domain" description="Kinetochore protein Ndc80 CH" evidence="13">
    <location>
        <begin position="216"/>
        <end position="328"/>
    </location>
</feature>
<keyword evidence="7 10" id="KW-0539">Nucleus</keyword>
<keyword evidence="3 10" id="KW-0132">Cell division</keyword>
<evidence type="ECO:0000256" key="3">
    <source>
        <dbReference type="ARBA" id="ARBA00022618"/>
    </source>
</evidence>
<keyword evidence="4 10" id="KW-0498">Mitosis</keyword>
<reference evidence="14 15" key="1">
    <citation type="submission" date="2014-04" db="EMBL/GenBank/DDBJ databases">
        <title>A new species of microsporidia sheds light on the evolution of extreme parasitism.</title>
        <authorList>
            <person name="Haag K.L."/>
            <person name="James T.Y."/>
            <person name="Larsson R."/>
            <person name="Schaer T.M."/>
            <person name="Refardt D."/>
            <person name="Pombert J.-F."/>
            <person name="Ebert D."/>
        </authorList>
    </citation>
    <scope>NUCLEOTIDE SEQUENCE [LARGE SCALE GENOMIC DNA]</scope>
    <source>
        <strain evidence="14 15">UGP3</strain>
        <tissue evidence="14">Spores</tissue>
    </source>
</reference>
<keyword evidence="2 10" id="KW-0158">Chromosome</keyword>
<dbReference type="Pfam" id="PF03801">
    <property type="entry name" value="Ndc80_HEC"/>
    <property type="match status" value="1"/>
</dbReference>
<dbReference type="PANTHER" id="PTHR10643:SF2">
    <property type="entry name" value="KINETOCHORE PROTEIN NDC80 HOMOLOG"/>
    <property type="match status" value="1"/>
</dbReference>
<evidence type="ECO:0000313" key="15">
    <source>
        <dbReference type="Proteomes" id="UP000029725"/>
    </source>
</evidence>
<evidence type="ECO:0000256" key="12">
    <source>
        <dbReference type="SAM" id="MobiDB-lite"/>
    </source>
</evidence>
<organism evidence="14 15">
    <name type="scientific">Mitosporidium daphniae</name>
    <dbReference type="NCBI Taxonomy" id="1485682"/>
    <lineage>
        <taxon>Eukaryota</taxon>
        <taxon>Fungi</taxon>
        <taxon>Fungi incertae sedis</taxon>
        <taxon>Microsporidia</taxon>
        <taxon>Mitosporidium</taxon>
    </lineage>
</organism>
<sequence length="722" mass="79645">MNSKSAACSSNPFSSDGGVSLGSKRPPPLLSSPTFTPKQMHNIQPPEAFRATPCALLRIASNENDRTVDEFYSDRSRPSLGNAATRPTPSPIGRSDVIRSPSPQQLISSTSSPYRDHFPDCVASDLSQLSLRKENDGKNATASSIAVGSNIGRLSLANSIANSNANPLMSSSHSMRRASVAIGQQGSNRVSLSGTAALPTGLSQVSSTGLMGPPPGKDPRPLREKNFQFSCIKSLIKFLSECGYDRPLSPKLLSSPSAKDFASIFKFLYAQLDPTFIWTSDKKFEEEVPVLLKSLSKSHLYAVGSMHAWPSLLAMLQWLVDLILCCDQLQVSGAQSNDPSMLVADMAIDSLNGNKINIGSNFSYLSSAYRLFLSGDENYELLQTELSSHFLLKTSSVDKETEILHSEIVCLEREIQQLEDREFQKHLDSKAQKLHSGILHVQALISSTGICYHSLCFKIEAEKIAALESKSNLERLVSTQKISPAEADKLQAENENQLKTLSLLKASRSEWTRLVAFREKENNSRLDQLAERLHLIPKDAKHAHGKDYHLEGGSKAAAMLSKSPITLDLKQGVVPVIYALQDSMLSSLQTISNHLSTKSEAISALKDTIADRQDELVRMEESQYSNENVTLSAEIDHLEGELLKMRSETARGYLASQQLLQKFTLEFDHLVASCLEEKENCAREVFSTLEQCINVKSHIENVFSTFEKWLLELPQKNTDPIK</sequence>
<dbReference type="AlphaFoldDB" id="A0A098VPI7"/>
<evidence type="ECO:0000256" key="11">
    <source>
        <dbReference type="SAM" id="Coils"/>
    </source>
</evidence>
<feature type="compositionally biased region" description="Polar residues" evidence="12">
    <location>
        <begin position="101"/>
        <end position="113"/>
    </location>
</feature>
<dbReference type="RefSeq" id="XP_013237403.1">
    <property type="nucleotide sequence ID" value="XM_013381949.1"/>
</dbReference>
<proteinExistence type="inferred from homology"/>
<dbReference type="Proteomes" id="UP000029725">
    <property type="component" value="Unassembled WGS sequence"/>
</dbReference>
<evidence type="ECO:0000256" key="5">
    <source>
        <dbReference type="ARBA" id="ARBA00022838"/>
    </source>
</evidence>